<evidence type="ECO:0000256" key="5">
    <source>
        <dbReference type="ARBA" id="ARBA00022729"/>
    </source>
</evidence>
<dbReference type="GO" id="GO:0005576">
    <property type="term" value="C:extracellular region"/>
    <property type="evidence" value="ECO:0007669"/>
    <property type="project" value="UniProtKB-SubCell"/>
</dbReference>
<dbReference type="OrthoDB" id="3496539at2759"/>
<dbReference type="EC" id="1.14.99.56" evidence="15"/>
<evidence type="ECO:0000256" key="1">
    <source>
        <dbReference type="ARBA" id="ARBA00001973"/>
    </source>
</evidence>
<dbReference type="AlphaFoldDB" id="A0A0C3BCJ9"/>
<evidence type="ECO:0000256" key="8">
    <source>
        <dbReference type="ARBA" id="ARBA00023008"/>
    </source>
</evidence>
<evidence type="ECO:0000256" key="13">
    <source>
        <dbReference type="ARBA" id="ARBA00044502"/>
    </source>
</evidence>
<dbReference type="GO" id="GO:0030245">
    <property type="term" value="P:cellulose catabolic process"/>
    <property type="evidence" value="ECO:0007669"/>
    <property type="project" value="UniProtKB-KW"/>
</dbReference>
<keyword evidence="19" id="KW-1185">Reference proteome</keyword>
<keyword evidence="18" id="KW-0378">Hydrolase</keyword>
<dbReference type="PANTHER" id="PTHR33353:SF10">
    <property type="entry name" value="ENDO-BETA-1,4-GLUCANASE D"/>
    <property type="match status" value="1"/>
</dbReference>
<feature type="chain" id="PRO_5002161688" description="lytic cellulose monooxygenase (C4-dehydrogenating)" evidence="16">
    <location>
        <begin position="21"/>
        <end position="234"/>
    </location>
</feature>
<feature type="signal peptide" evidence="16">
    <location>
        <begin position="1"/>
        <end position="20"/>
    </location>
</feature>
<evidence type="ECO:0000256" key="2">
    <source>
        <dbReference type="ARBA" id="ARBA00004613"/>
    </source>
</evidence>
<protein>
    <recommendedName>
        <fullName evidence="15">lytic cellulose monooxygenase (C4-dehydrogenating)</fullName>
        <ecNumber evidence="15">1.14.99.56</ecNumber>
    </recommendedName>
</protein>
<name>A0A0C3BCJ9_SERVB</name>
<dbReference type="CDD" id="cd21175">
    <property type="entry name" value="LPMO_AA9"/>
    <property type="match status" value="1"/>
</dbReference>
<comment type="subcellular location">
    <subcellularLocation>
        <location evidence="2">Secreted</location>
    </subcellularLocation>
</comment>
<comment type="similarity">
    <text evidence="13">Belongs to the polysaccharide monooxygenase AA9 family.</text>
</comment>
<reference evidence="19" key="2">
    <citation type="submission" date="2015-01" db="EMBL/GenBank/DDBJ databases">
        <title>Evolutionary Origins and Diversification of the Mycorrhizal Mutualists.</title>
        <authorList>
            <consortium name="DOE Joint Genome Institute"/>
            <consortium name="Mycorrhizal Genomics Consortium"/>
            <person name="Kohler A."/>
            <person name="Kuo A."/>
            <person name="Nagy L.G."/>
            <person name="Floudas D."/>
            <person name="Copeland A."/>
            <person name="Barry K.W."/>
            <person name="Cichocki N."/>
            <person name="Veneault-Fourrey C."/>
            <person name="LaButti K."/>
            <person name="Lindquist E.A."/>
            <person name="Lipzen A."/>
            <person name="Lundell T."/>
            <person name="Morin E."/>
            <person name="Murat C."/>
            <person name="Riley R."/>
            <person name="Ohm R."/>
            <person name="Sun H."/>
            <person name="Tunlid A."/>
            <person name="Henrissat B."/>
            <person name="Grigoriev I.V."/>
            <person name="Hibbett D.S."/>
            <person name="Martin F."/>
        </authorList>
    </citation>
    <scope>NUCLEOTIDE SEQUENCE [LARGE SCALE GENOMIC DNA]</scope>
    <source>
        <strain evidence="19">MAFF 305830</strain>
    </source>
</reference>
<evidence type="ECO:0000313" key="19">
    <source>
        <dbReference type="Proteomes" id="UP000054097"/>
    </source>
</evidence>
<evidence type="ECO:0000256" key="7">
    <source>
        <dbReference type="ARBA" id="ARBA00023002"/>
    </source>
</evidence>
<reference evidence="18 19" key="1">
    <citation type="submission" date="2014-04" db="EMBL/GenBank/DDBJ databases">
        <authorList>
            <consortium name="DOE Joint Genome Institute"/>
            <person name="Kuo A."/>
            <person name="Zuccaro A."/>
            <person name="Kohler A."/>
            <person name="Nagy L.G."/>
            <person name="Floudas D."/>
            <person name="Copeland A."/>
            <person name="Barry K.W."/>
            <person name="Cichocki N."/>
            <person name="Veneault-Fourrey C."/>
            <person name="LaButti K."/>
            <person name="Lindquist E.A."/>
            <person name="Lipzen A."/>
            <person name="Lundell T."/>
            <person name="Morin E."/>
            <person name="Murat C."/>
            <person name="Sun H."/>
            <person name="Tunlid A."/>
            <person name="Henrissat B."/>
            <person name="Grigoriev I.V."/>
            <person name="Hibbett D.S."/>
            <person name="Martin F."/>
            <person name="Nordberg H.P."/>
            <person name="Cantor M.N."/>
            <person name="Hua S.X."/>
        </authorList>
    </citation>
    <scope>NUCLEOTIDE SEQUENCE [LARGE SCALE GENOMIC DNA]</scope>
    <source>
        <strain evidence="18 19">MAFF 305830</strain>
    </source>
</reference>
<dbReference type="Proteomes" id="UP000054097">
    <property type="component" value="Unassembled WGS sequence"/>
</dbReference>
<dbReference type="GO" id="GO:0004497">
    <property type="term" value="F:monooxygenase activity"/>
    <property type="evidence" value="ECO:0007669"/>
    <property type="project" value="UniProtKB-KW"/>
</dbReference>
<keyword evidence="11" id="KW-0119">Carbohydrate metabolism</keyword>
<evidence type="ECO:0000256" key="16">
    <source>
        <dbReference type="SAM" id="SignalP"/>
    </source>
</evidence>
<gene>
    <name evidence="18" type="ORF">M408DRAFT_22723</name>
</gene>
<feature type="domain" description="Auxiliary Activity family 9 catalytic" evidence="17">
    <location>
        <begin position="21"/>
        <end position="217"/>
    </location>
</feature>
<dbReference type="EMBL" id="KN824287">
    <property type="protein sequence ID" value="KIM29854.1"/>
    <property type="molecule type" value="Genomic_DNA"/>
</dbReference>
<dbReference type="Pfam" id="PF03443">
    <property type="entry name" value="AA9"/>
    <property type="match status" value="1"/>
</dbReference>
<comment type="cofactor">
    <cofactor evidence="1">
        <name>Cu(2+)</name>
        <dbReference type="ChEBI" id="CHEBI:29036"/>
    </cofactor>
</comment>
<dbReference type="GO" id="GO:0016787">
    <property type="term" value="F:hydrolase activity"/>
    <property type="evidence" value="ECO:0007669"/>
    <property type="project" value="UniProtKB-KW"/>
</dbReference>
<keyword evidence="5 16" id="KW-0732">Signal</keyword>
<evidence type="ECO:0000256" key="12">
    <source>
        <dbReference type="ARBA" id="ARBA00023326"/>
    </source>
</evidence>
<dbReference type="Gene3D" id="2.70.50.70">
    <property type="match status" value="1"/>
</dbReference>
<keyword evidence="10" id="KW-1015">Disulfide bond</keyword>
<evidence type="ECO:0000256" key="3">
    <source>
        <dbReference type="ARBA" id="ARBA00022525"/>
    </source>
</evidence>
<dbReference type="PANTHER" id="PTHR33353">
    <property type="entry name" value="PUTATIVE (AFU_ORTHOLOGUE AFUA_1G12560)-RELATED"/>
    <property type="match status" value="1"/>
</dbReference>
<proteinExistence type="inferred from homology"/>
<keyword evidence="8" id="KW-0186">Copper</keyword>
<keyword evidence="7" id="KW-0560">Oxidoreductase</keyword>
<evidence type="ECO:0000256" key="10">
    <source>
        <dbReference type="ARBA" id="ARBA00023157"/>
    </source>
</evidence>
<evidence type="ECO:0000256" key="14">
    <source>
        <dbReference type="ARBA" id="ARBA00045077"/>
    </source>
</evidence>
<organism evidence="18 19">
    <name type="scientific">Serendipita vermifera MAFF 305830</name>
    <dbReference type="NCBI Taxonomy" id="933852"/>
    <lineage>
        <taxon>Eukaryota</taxon>
        <taxon>Fungi</taxon>
        <taxon>Dikarya</taxon>
        <taxon>Basidiomycota</taxon>
        <taxon>Agaricomycotina</taxon>
        <taxon>Agaricomycetes</taxon>
        <taxon>Sebacinales</taxon>
        <taxon>Serendipitaceae</taxon>
        <taxon>Serendipita</taxon>
    </lineage>
</organism>
<keyword evidence="12" id="KW-0624">Polysaccharide degradation</keyword>
<keyword evidence="4" id="KW-0479">Metal-binding</keyword>
<dbReference type="STRING" id="933852.A0A0C3BCJ9"/>
<evidence type="ECO:0000256" key="11">
    <source>
        <dbReference type="ARBA" id="ARBA00023277"/>
    </source>
</evidence>
<keyword evidence="9" id="KW-0503">Monooxygenase</keyword>
<dbReference type="InterPro" id="IPR005103">
    <property type="entry name" value="AA9_LPMO"/>
</dbReference>
<keyword evidence="3" id="KW-0964">Secreted</keyword>
<dbReference type="GO" id="GO:0046872">
    <property type="term" value="F:metal ion binding"/>
    <property type="evidence" value="ECO:0007669"/>
    <property type="project" value="UniProtKB-KW"/>
</dbReference>
<sequence>MLSFICYFVFGLLSLRGAFAHWVFSALIVDGEATENWQYVRNHTNAEYPIKSENMTTTDMRCNVGAVGTNTSTAPVKAGSTVGFTVNPLIFHSGVVDVYMARAPGKAADFDGSGDVWFKIYEIPPVLDGGESIEFSTFNATQIEFPLPAAIEDGEYLLRIEFLALHLANYLGKAEFYIGCAQVAVTGGGGGKPTKTVAIPGAYSSTDPGIYMNIYTPIPTVYVMPGPPISDFTQ</sequence>
<accession>A0A0C3BCJ9</accession>
<evidence type="ECO:0000313" key="18">
    <source>
        <dbReference type="EMBL" id="KIM29854.1"/>
    </source>
</evidence>
<dbReference type="InterPro" id="IPR049892">
    <property type="entry name" value="AA9"/>
</dbReference>
<evidence type="ECO:0000256" key="4">
    <source>
        <dbReference type="ARBA" id="ARBA00022723"/>
    </source>
</evidence>
<evidence type="ECO:0000259" key="17">
    <source>
        <dbReference type="Pfam" id="PF03443"/>
    </source>
</evidence>
<evidence type="ECO:0000256" key="6">
    <source>
        <dbReference type="ARBA" id="ARBA00023001"/>
    </source>
</evidence>
<comment type="catalytic activity">
    <reaction evidence="14">
        <text>[(1-&gt;4)-beta-D-glucosyl]n+m + reduced acceptor + O2 = 4-dehydro-beta-D-glucosyl-[(1-&gt;4)-beta-D-glucosyl]n-1 + [(1-&gt;4)-beta-D-glucosyl]m + acceptor + H2O.</text>
        <dbReference type="EC" id="1.14.99.56"/>
    </reaction>
</comment>
<evidence type="ECO:0000256" key="15">
    <source>
        <dbReference type="ARBA" id="ARBA00047174"/>
    </source>
</evidence>
<evidence type="ECO:0000256" key="9">
    <source>
        <dbReference type="ARBA" id="ARBA00023033"/>
    </source>
</evidence>
<dbReference type="HOGENOM" id="CLU_031730_4_2_1"/>
<keyword evidence="6" id="KW-0136">Cellulose degradation</keyword>